<name>A0A8J2LNY9_9HEXA</name>
<dbReference type="EMBL" id="CAJVCH010570365">
    <property type="protein sequence ID" value="CAG7834761.1"/>
    <property type="molecule type" value="Genomic_DNA"/>
</dbReference>
<reference evidence="1" key="1">
    <citation type="submission" date="2021-06" db="EMBL/GenBank/DDBJ databases">
        <authorList>
            <person name="Hodson N. C."/>
            <person name="Mongue J. A."/>
            <person name="Jaron S. K."/>
        </authorList>
    </citation>
    <scope>NUCLEOTIDE SEQUENCE</scope>
</reference>
<protein>
    <submittedName>
        <fullName evidence="1">Uncharacterized protein</fullName>
    </submittedName>
</protein>
<dbReference type="Proteomes" id="UP000708208">
    <property type="component" value="Unassembled WGS sequence"/>
</dbReference>
<gene>
    <name evidence="1" type="ORF">AFUS01_LOCUS44229</name>
</gene>
<comment type="caution">
    <text evidence="1">The sequence shown here is derived from an EMBL/GenBank/DDBJ whole genome shotgun (WGS) entry which is preliminary data.</text>
</comment>
<feature type="non-terminal residue" evidence="1">
    <location>
        <position position="1"/>
    </location>
</feature>
<proteinExistence type="predicted"/>
<keyword evidence="2" id="KW-1185">Reference proteome</keyword>
<sequence>DGIEKISQNFKMNPLQSSMYNPSNELPMENNNGMFSENFIQRNSLPEDSENELIRLSDMTCEVKPFFLDYSFFTTSFELIFDILGRTSPGPSSEMDLYQLYCLHIQGDVHVLRLVKSLCEVSYRHTEIMRELNLAKEKSSEHGQKRKKKLREFYASRSLTAALHNPFIIPEFDFRSNLENIWRKDVKLGSITKNQKCKIYCEYCLHMLEQQKFFDLLFSLTMVIPHGPYQVSQLEQALIMFKAVPSSGTLPGPDATTLAYYIRQDFGVEHEFFQMLPSVLRFIVSNEPVKFILPKRFSKLTKNLSSERGDASFLHSPSVPIYVALLTLEPA</sequence>
<evidence type="ECO:0000313" key="2">
    <source>
        <dbReference type="Proteomes" id="UP000708208"/>
    </source>
</evidence>
<dbReference type="AlphaFoldDB" id="A0A8J2LNY9"/>
<evidence type="ECO:0000313" key="1">
    <source>
        <dbReference type="EMBL" id="CAG7834761.1"/>
    </source>
</evidence>
<organism evidence="1 2">
    <name type="scientific">Allacma fusca</name>
    <dbReference type="NCBI Taxonomy" id="39272"/>
    <lineage>
        <taxon>Eukaryota</taxon>
        <taxon>Metazoa</taxon>
        <taxon>Ecdysozoa</taxon>
        <taxon>Arthropoda</taxon>
        <taxon>Hexapoda</taxon>
        <taxon>Collembola</taxon>
        <taxon>Symphypleona</taxon>
        <taxon>Sminthuridae</taxon>
        <taxon>Allacma</taxon>
    </lineage>
</organism>
<accession>A0A8J2LNY9</accession>